<name>A0A8J3RKQ5_9ACTN</name>
<feature type="domain" description="FAD-binding PCMH-type" evidence="5">
    <location>
        <begin position="2"/>
        <end position="178"/>
    </location>
</feature>
<dbReference type="InterPro" id="IPR005107">
    <property type="entry name" value="CO_DH_flav_C"/>
</dbReference>
<dbReference type="AlphaFoldDB" id="A0A8J3RKQ5"/>
<organism evidence="6 7">
    <name type="scientific">Planobispora longispora</name>
    <dbReference type="NCBI Taxonomy" id="28887"/>
    <lineage>
        <taxon>Bacteria</taxon>
        <taxon>Bacillati</taxon>
        <taxon>Actinomycetota</taxon>
        <taxon>Actinomycetes</taxon>
        <taxon>Streptosporangiales</taxon>
        <taxon>Streptosporangiaceae</taxon>
        <taxon>Planobispora</taxon>
    </lineage>
</organism>
<feature type="compositionally biased region" description="Low complexity" evidence="4">
    <location>
        <begin position="282"/>
        <end position="295"/>
    </location>
</feature>
<dbReference type="PROSITE" id="PS51387">
    <property type="entry name" value="FAD_PCMH"/>
    <property type="match status" value="1"/>
</dbReference>
<dbReference type="EMBL" id="BOOH01000021">
    <property type="protein sequence ID" value="GIH76724.1"/>
    <property type="molecule type" value="Genomic_DNA"/>
</dbReference>
<evidence type="ECO:0000256" key="2">
    <source>
        <dbReference type="ARBA" id="ARBA00022827"/>
    </source>
</evidence>
<evidence type="ECO:0000259" key="5">
    <source>
        <dbReference type="PROSITE" id="PS51387"/>
    </source>
</evidence>
<dbReference type="RefSeq" id="WP_203891292.1">
    <property type="nucleotide sequence ID" value="NZ_BOOH01000021.1"/>
</dbReference>
<evidence type="ECO:0000313" key="6">
    <source>
        <dbReference type="EMBL" id="GIH76724.1"/>
    </source>
</evidence>
<comment type="caution">
    <text evidence="6">The sequence shown here is derived from an EMBL/GenBank/DDBJ whole genome shotgun (WGS) entry which is preliminary data.</text>
</comment>
<dbReference type="GO" id="GO:0071949">
    <property type="term" value="F:FAD binding"/>
    <property type="evidence" value="ECO:0007669"/>
    <property type="project" value="InterPro"/>
</dbReference>
<dbReference type="SUPFAM" id="SSF55447">
    <property type="entry name" value="CO dehydrogenase flavoprotein C-terminal domain-like"/>
    <property type="match status" value="1"/>
</dbReference>
<keyword evidence="3" id="KW-0560">Oxidoreductase</keyword>
<keyword evidence="1" id="KW-0285">Flavoprotein</keyword>
<dbReference type="Gene3D" id="3.30.465.10">
    <property type="match status" value="1"/>
</dbReference>
<proteinExistence type="predicted"/>
<dbReference type="PANTHER" id="PTHR42659:SF2">
    <property type="entry name" value="XANTHINE DEHYDROGENASE SUBUNIT C-RELATED"/>
    <property type="match status" value="1"/>
</dbReference>
<feature type="region of interest" description="Disordered" evidence="4">
    <location>
        <begin position="282"/>
        <end position="305"/>
    </location>
</feature>
<accession>A0A8J3RKQ5</accession>
<dbReference type="InterPro" id="IPR036318">
    <property type="entry name" value="FAD-bd_PCMH-like_sf"/>
</dbReference>
<dbReference type="GO" id="GO:0016491">
    <property type="term" value="F:oxidoreductase activity"/>
    <property type="evidence" value="ECO:0007669"/>
    <property type="project" value="UniProtKB-KW"/>
</dbReference>
<evidence type="ECO:0000256" key="3">
    <source>
        <dbReference type="ARBA" id="ARBA00023002"/>
    </source>
</evidence>
<dbReference type="PANTHER" id="PTHR42659">
    <property type="entry name" value="XANTHINE DEHYDROGENASE SUBUNIT C-RELATED"/>
    <property type="match status" value="1"/>
</dbReference>
<dbReference type="Pfam" id="PF03450">
    <property type="entry name" value="CO_deh_flav_C"/>
    <property type="match status" value="1"/>
</dbReference>
<dbReference type="Gene3D" id="3.30.390.50">
    <property type="entry name" value="CO dehydrogenase flavoprotein, C-terminal domain"/>
    <property type="match status" value="1"/>
</dbReference>
<gene>
    <name evidence="6" type="ORF">Plo01_31530</name>
</gene>
<dbReference type="Proteomes" id="UP000616724">
    <property type="component" value="Unassembled WGS sequence"/>
</dbReference>
<dbReference type="InterPro" id="IPR016167">
    <property type="entry name" value="FAD-bd_PCMH_sub1"/>
</dbReference>
<dbReference type="InterPro" id="IPR002346">
    <property type="entry name" value="Mopterin_DH_FAD-bd"/>
</dbReference>
<keyword evidence="7" id="KW-1185">Reference proteome</keyword>
<reference evidence="6 7" key="1">
    <citation type="submission" date="2021-01" db="EMBL/GenBank/DDBJ databases">
        <title>Whole genome shotgun sequence of Planobispora longispora NBRC 13918.</title>
        <authorList>
            <person name="Komaki H."/>
            <person name="Tamura T."/>
        </authorList>
    </citation>
    <scope>NUCLEOTIDE SEQUENCE [LARGE SCALE GENOMIC DNA]</scope>
    <source>
        <strain evidence="6 7">NBRC 13918</strain>
    </source>
</reference>
<dbReference type="InterPro" id="IPR036683">
    <property type="entry name" value="CO_DH_flav_C_dom_sf"/>
</dbReference>
<dbReference type="Gene3D" id="3.30.43.10">
    <property type="entry name" value="Uridine Diphospho-n-acetylenolpyruvylglucosamine Reductase, domain 2"/>
    <property type="match status" value="1"/>
</dbReference>
<evidence type="ECO:0000256" key="4">
    <source>
        <dbReference type="SAM" id="MobiDB-lite"/>
    </source>
</evidence>
<dbReference type="Pfam" id="PF00941">
    <property type="entry name" value="FAD_binding_5"/>
    <property type="match status" value="1"/>
</dbReference>
<keyword evidence="2" id="KW-0274">FAD</keyword>
<dbReference type="SUPFAM" id="SSF56176">
    <property type="entry name" value="FAD-binding/transporter-associated domain-like"/>
    <property type="match status" value="1"/>
</dbReference>
<dbReference type="InterPro" id="IPR016169">
    <property type="entry name" value="FAD-bd_PCMH_sub2"/>
</dbReference>
<dbReference type="InterPro" id="IPR016166">
    <property type="entry name" value="FAD-bd_PCMH"/>
</dbReference>
<dbReference type="SMART" id="SM01092">
    <property type="entry name" value="CO_deh_flav_C"/>
    <property type="match status" value="1"/>
</dbReference>
<dbReference type="InterPro" id="IPR051312">
    <property type="entry name" value="Diverse_Substr_Oxidored"/>
</dbReference>
<protein>
    <submittedName>
        <fullName evidence="6">Carbon monoxide dehydrogenase medium subunit</fullName>
    </submittedName>
</protein>
<evidence type="ECO:0000313" key="7">
    <source>
        <dbReference type="Proteomes" id="UP000616724"/>
    </source>
</evidence>
<sequence length="305" mass="32166">MQVPARFEYERASSVPHALALLERYGPESRVIAGGHSLIPMMKLRLARPDVLIDINGLEELSFLGVEDDVLVIGALVRHAQFLADPAVGRYFPIFHDAERVIADPVVRNRGTVGGSLCQADPSEDLSAAFAAVRATAVIQGPGGVREVPIRRFHRGPYETAVEPGELLVRLRVPIRPGAASAYEKVERRAGDWPVAAAGAQLRLDGGVIAEAGIGLTAVGAEHFAAPEAEEYLAGKAPGAEAFAEAGRIAAANCAPRADQRGPAAYKRHLAGELVRRALTRAAGRAAEGTAQGAGDRTGDRRGEG</sequence>
<evidence type="ECO:0000256" key="1">
    <source>
        <dbReference type="ARBA" id="ARBA00022630"/>
    </source>
</evidence>